<dbReference type="RefSeq" id="WP_380004928.1">
    <property type="nucleotide sequence ID" value="NZ_JBHLYR010000008.1"/>
</dbReference>
<dbReference type="Pfam" id="PF13279">
    <property type="entry name" value="4HBT_2"/>
    <property type="match status" value="1"/>
</dbReference>
<feature type="region of interest" description="Disordered" evidence="1">
    <location>
        <begin position="1"/>
        <end position="24"/>
    </location>
</feature>
<keyword evidence="2" id="KW-0378">Hydrolase</keyword>
<dbReference type="EMBL" id="JBHLYR010000008">
    <property type="protein sequence ID" value="MFB9990725.1"/>
    <property type="molecule type" value="Genomic_DNA"/>
</dbReference>
<gene>
    <name evidence="2" type="ORF">ACFFLM_01810</name>
</gene>
<organism evidence="2 3">
    <name type="scientific">Deinococcus oregonensis</name>
    <dbReference type="NCBI Taxonomy" id="1805970"/>
    <lineage>
        <taxon>Bacteria</taxon>
        <taxon>Thermotogati</taxon>
        <taxon>Deinococcota</taxon>
        <taxon>Deinococci</taxon>
        <taxon>Deinococcales</taxon>
        <taxon>Deinococcaceae</taxon>
        <taxon>Deinococcus</taxon>
    </lineage>
</organism>
<dbReference type="PANTHER" id="PTHR31793:SF24">
    <property type="entry name" value="LONG-CHAIN ACYL-COA THIOESTERASE FADM"/>
    <property type="match status" value="1"/>
</dbReference>
<dbReference type="Proteomes" id="UP001589733">
    <property type="component" value="Unassembled WGS sequence"/>
</dbReference>
<keyword evidence="3" id="KW-1185">Reference proteome</keyword>
<accession>A0ABV6AVH2</accession>
<proteinExistence type="predicted"/>
<evidence type="ECO:0000313" key="3">
    <source>
        <dbReference type="Proteomes" id="UP001589733"/>
    </source>
</evidence>
<name>A0ABV6AVH2_9DEIO</name>
<dbReference type="InterPro" id="IPR050563">
    <property type="entry name" value="4-hydroxybenzoyl-CoA_TE"/>
</dbReference>
<dbReference type="GO" id="GO:0016787">
    <property type="term" value="F:hydrolase activity"/>
    <property type="evidence" value="ECO:0007669"/>
    <property type="project" value="UniProtKB-KW"/>
</dbReference>
<dbReference type="EC" id="3.1.2.-" evidence="2"/>
<dbReference type="Gene3D" id="3.10.129.10">
    <property type="entry name" value="Hotdog Thioesterase"/>
    <property type="match status" value="1"/>
</dbReference>
<dbReference type="CDD" id="cd00586">
    <property type="entry name" value="4HBT"/>
    <property type="match status" value="1"/>
</dbReference>
<dbReference type="SUPFAM" id="SSF54637">
    <property type="entry name" value="Thioesterase/thiol ester dehydrase-isomerase"/>
    <property type="match status" value="1"/>
</dbReference>
<protein>
    <submittedName>
        <fullName evidence="2">Acyl-CoA thioesterase</fullName>
        <ecNumber evidence="2">3.1.2.-</ecNumber>
    </submittedName>
</protein>
<reference evidence="2 3" key="1">
    <citation type="submission" date="2024-09" db="EMBL/GenBank/DDBJ databases">
        <authorList>
            <person name="Sun Q."/>
            <person name="Mori K."/>
        </authorList>
    </citation>
    <scope>NUCLEOTIDE SEQUENCE [LARGE SCALE GENOMIC DNA]</scope>
    <source>
        <strain evidence="2 3">JCM 13503</strain>
    </source>
</reference>
<evidence type="ECO:0000256" key="1">
    <source>
        <dbReference type="SAM" id="MobiDB-lite"/>
    </source>
</evidence>
<comment type="caution">
    <text evidence="2">The sequence shown here is derived from an EMBL/GenBank/DDBJ whole genome shotgun (WGS) entry which is preliminary data.</text>
</comment>
<sequence>MTAQQTKHSSQSGRGDPFARPDGMAPEWARAHRAGIQMRYGDIDTMGHLNNAVYVQYLETSRILLMRDLGVPDDEDRSVIARLELDYQREIRLGQDVFVETLVERLGNTSWTLLSRVTADGVPCTYARTVQVRVDAALKPAPLPEVLRRQLQTLLAFAVPAEGQT</sequence>
<feature type="compositionally biased region" description="Polar residues" evidence="1">
    <location>
        <begin position="1"/>
        <end position="13"/>
    </location>
</feature>
<dbReference type="InterPro" id="IPR029069">
    <property type="entry name" value="HotDog_dom_sf"/>
</dbReference>
<evidence type="ECO:0000313" key="2">
    <source>
        <dbReference type="EMBL" id="MFB9990725.1"/>
    </source>
</evidence>
<dbReference type="PANTHER" id="PTHR31793">
    <property type="entry name" value="4-HYDROXYBENZOYL-COA THIOESTERASE FAMILY MEMBER"/>
    <property type="match status" value="1"/>
</dbReference>